<feature type="non-terminal residue" evidence="6">
    <location>
        <position position="1"/>
    </location>
</feature>
<dbReference type="STRING" id="68231.AQJ30_24595"/>
<dbReference type="PROSITE" id="PS50075">
    <property type="entry name" value="CARRIER"/>
    <property type="match status" value="1"/>
</dbReference>
<dbReference type="SUPFAM" id="SSF56801">
    <property type="entry name" value="Acetyl-CoA synthetase-like"/>
    <property type="match status" value="1"/>
</dbReference>
<comment type="cofactor">
    <cofactor evidence="1">
        <name>pantetheine 4'-phosphate</name>
        <dbReference type="ChEBI" id="CHEBI:47942"/>
    </cofactor>
</comment>
<reference evidence="6 7" key="1">
    <citation type="submission" date="2015-10" db="EMBL/GenBank/DDBJ databases">
        <title>Draft genome sequence of Streptomyces longwoodensis DSM 41677, type strain for the species Streptomyces longwoodensis.</title>
        <authorList>
            <person name="Ruckert C."/>
            <person name="Winkler A."/>
            <person name="Kalinowski J."/>
            <person name="Kampfer P."/>
            <person name="Glaeser S."/>
        </authorList>
    </citation>
    <scope>NUCLEOTIDE SEQUENCE [LARGE SCALE GENOMIC DNA]</scope>
    <source>
        <strain evidence="6 7">DSM 41677</strain>
    </source>
</reference>
<dbReference type="Proteomes" id="UP000053271">
    <property type="component" value="Unassembled WGS sequence"/>
</dbReference>
<keyword evidence="2" id="KW-0596">Phosphopantetheine</keyword>
<dbReference type="InterPro" id="IPR036736">
    <property type="entry name" value="ACP-like_sf"/>
</dbReference>
<dbReference type="Gene3D" id="3.30.300.30">
    <property type="match status" value="1"/>
</dbReference>
<evidence type="ECO:0000256" key="1">
    <source>
        <dbReference type="ARBA" id="ARBA00001957"/>
    </source>
</evidence>
<dbReference type="FunFam" id="1.10.1200.10:FF:000005">
    <property type="entry name" value="Nonribosomal peptide synthetase 1"/>
    <property type="match status" value="1"/>
</dbReference>
<evidence type="ECO:0000256" key="4">
    <source>
        <dbReference type="SAM" id="MobiDB-lite"/>
    </source>
</evidence>
<gene>
    <name evidence="6" type="ORF">AQJ30_24595</name>
</gene>
<dbReference type="InterPro" id="IPR029058">
    <property type="entry name" value="AB_hydrolase_fold"/>
</dbReference>
<evidence type="ECO:0000256" key="2">
    <source>
        <dbReference type="ARBA" id="ARBA00022450"/>
    </source>
</evidence>
<dbReference type="Pfam" id="PF00550">
    <property type="entry name" value="PP-binding"/>
    <property type="match status" value="1"/>
</dbReference>
<keyword evidence="7" id="KW-1185">Reference proteome</keyword>
<dbReference type="InterPro" id="IPR006162">
    <property type="entry name" value="Ppantetheine_attach_site"/>
</dbReference>
<keyword evidence="3" id="KW-0597">Phosphoprotein</keyword>
<dbReference type="GO" id="GO:0017000">
    <property type="term" value="P:antibiotic biosynthetic process"/>
    <property type="evidence" value="ECO:0007669"/>
    <property type="project" value="UniProtKB-ARBA"/>
</dbReference>
<name>A0A124HQH1_9ACTN</name>
<dbReference type="Pfam" id="PF13193">
    <property type="entry name" value="AMP-binding_C"/>
    <property type="match status" value="1"/>
</dbReference>
<dbReference type="RefSeq" id="WP_159052385.1">
    <property type="nucleotide sequence ID" value="NZ_KQ948558.1"/>
</dbReference>
<accession>A0A124HQH1</accession>
<comment type="caution">
    <text evidence="6">The sequence shown here is derived from an EMBL/GenBank/DDBJ whole genome shotgun (WGS) entry which is preliminary data.</text>
</comment>
<dbReference type="InterPro" id="IPR025110">
    <property type="entry name" value="AMP-bd_C"/>
</dbReference>
<dbReference type="SUPFAM" id="SSF47336">
    <property type="entry name" value="ACP-like"/>
    <property type="match status" value="1"/>
</dbReference>
<organism evidence="6 7">
    <name type="scientific">Streptomyces longwoodensis</name>
    <dbReference type="NCBI Taxonomy" id="68231"/>
    <lineage>
        <taxon>Bacteria</taxon>
        <taxon>Bacillati</taxon>
        <taxon>Actinomycetota</taxon>
        <taxon>Actinomycetes</taxon>
        <taxon>Kitasatosporales</taxon>
        <taxon>Streptomycetaceae</taxon>
        <taxon>Streptomyces</taxon>
    </lineage>
</organism>
<dbReference type="PANTHER" id="PTHR44845:SF6">
    <property type="entry name" value="BETA-ALANINE-ACTIVATING ENZYME"/>
    <property type="match status" value="1"/>
</dbReference>
<dbReference type="InterPro" id="IPR020806">
    <property type="entry name" value="PKS_PP-bd"/>
</dbReference>
<dbReference type="GO" id="GO:0031177">
    <property type="term" value="F:phosphopantetheine binding"/>
    <property type="evidence" value="ECO:0007669"/>
    <property type="project" value="InterPro"/>
</dbReference>
<dbReference type="PROSITE" id="PS00012">
    <property type="entry name" value="PHOSPHOPANTETHEINE"/>
    <property type="match status" value="1"/>
</dbReference>
<feature type="region of interest" description="Disordered" evidence="4">
    <location>
        <begin position="165"/>
        <end position="196"/>
    </location>
</feature>
<evidence type="ECO:0000259" key="5">
    <source>
        <dbReference type="PROSITE" id="PS50075"/>
    </source>
</evidence>
<dbReference type="GeneID" id="91427757"/>
<dbReference type="PANTHER" id="PTHR44845">
    <property type="entry name" value="CARRIER DOMAIN-CONTAINING PROTEIN"/>
    <property type="match status" value="1"/>
</dbReference>
<sequence>ALLKHPHITQAALTPTTSPTGEPCLAAYLTTPPGTDLDTREVRSWLRDRLPHYMVPAAFTVLERLPFTPNGKLDVRALPAPRFAVGEQGRAPGTDRERLLCELFGEVLNTGRPVTLDDDFFDLGGHSLLAARLTHRANHTLGTHLTIRDVFQAPTVADLTTRIDAMRAGPDGGPAGRRARPALRRRTSAGALLPQS</sequence>
<dbReference type="AlphaFoldDB" id="A0A124HQH1"/>
<protein>
    <recommendedName>
        <fullName evidence="5">Carrier domain-containing protein</fullName>
    </recommendedName>
</protein>
<dbReference type="SMART" id="SM00823">
    <property type="entry name" value="PKS_PP"/>
    <property type="match status" value="1"/>
</dbReference>
<feature type="domain" description="Carrier" evidence="5">
    <location>
        <begin position="91"/>
        <end position="167"/>
    </location>
</feature>
<dbReference type="InterPro" id="IPR045851">
    <property type="entry name" value="AMP-bd_C_sf"/>
</dbReference>
<dbReference type="InterPro" id="IPR009081">
    <property type="entry name" value="PP-bd_ACP"/>
</dbReference>
<proteinExistence type="predicted"/>
<dbReference type="EMBL" id="LMWS01000032">
    <property type="protein sequence ID" value="KUN35339.1"/>
    <property type="molecule type" value="Genomic_DNA"/>
</dbReference>
<evidence type="ECO:0000313" key="7">
    <source>
        <dbReference type="Proteomes" id="UP000053271"/>
    </source>
</evidence>
<dbReference type="Gene3D" id="3.40.50.1820">
    <property type="entry name" value="alpha/beta hydrolase"/>
    <property type="match status" value="1"/>
</dbReference>
<evidence type="ECO:0000313" key="6">
    <source>
        <dbReference type="EMBL" id="KUN35339.1"/>
    </source>
</evidence>
<evidence type="ECO:0000256" key="3">
    <source>
        <dbReference type="ARBA" id="ARBA00022553"/>
    </source>
</evidence>
<feature type="compositionally biased region" description="Basic residues" evidence="4">
    <location>
        <begin position="177"/>
        <end position="187"/>
    </location>
</feature>